<dbReference type="AlphaFoldDB" id="A0A9D6V7Q0"/>
<gene>
    <name evidence="2" type="ORF">HY912_22415</name>
</gene>
<protein>
    <submittedName>
        <fullName evidence="2">Uncharacterized protein</fullName>
    </submittedName>
</protein>
<reference evidence="2" key="1">
    <citation type="submission" date="2020-07" db="EMBL/GenBank/DDBJ databases">
        <title>Huge and variable diversity of episymbiotic CPR bacteria and DPANN archaea in groundwater ecosystems.</title>
        <authorList>
            <person name="He C.Y."/>
            <person name="Keren R."/>
            <person name="Whittaker M."/>
            <person name="Farag I.F."/>
            <person name="Doudna J."/>
            <person name="Cate J.H.D."/>
            <person name="Banfield J.F."/>
        </authorList>
    </citation>
    <scope>NUCLEOTIDE SEQUENCE</scope>
    <source>
        <strain evidence="2">NC_groundwater_1664_Pr3_B-0.1um_52_9</strain>
    </source>
</reference>
<dbReference type="Proteomes" id="UP000807825">
    <property type="component" value="Unassembled WGS sequence"/>
</dbReference>
<feature type="chain" id="PRO_5038526889" evidence="1">
    <location>
        <begin position="32"/>
        <end position="176"/>
    </location>
</feature>
<evidence type="ECO:0000313" key="2">
    <source>
        <dbReference type="EMBL" id="MBI5252258.1"/>
    </source>
</evidence>
<feature type="signal peptide" evidence="1">
    <location>
        <begin position="1"/>
        <end position="31"/>
    </location>
</feature>
<sequence>MEKKLKNRFFSAAIVGTVFVAVLTSASFVTADPGKTTGTTLPAGLFLKAAPPNAIDVGAARKAAEEGKPIVIRGRIGGTAKPIADKYAMFLVTDLSLALCKDGCADFCQMPREQLTANTAAIQVVDNTGRPLKVSIEGVNGLKPLTEVVVQGTVAKRDNNFLVINAQSIFVDSNAK</sequence>
<keyword evidence="1" id="KW-0732">Signal</keyword>
<dbReference type="EMBL" id="JACRDE010000583">
    <property type="protein sequence ID" value="MBI5252258.1"/>
    <property type="molecule type" value="Genomic_DNA"/>
</dbReference>
<accession>A0A9D6V7Q0</accession>
<evidence type="ECO:0000313" key="3">
    <source>
        <dbReference type="Proteomes" id="UP000807825"/>
    </source>
</evidence>
<evidence type="ECO:0000256" key="1">
    <source>
        <dbReference type="SAM" id="SignalP"/>
    </source>
</evidence>
<comment type="caution">
    <text evidence="2">The sequence shown here is derived from an EMBL/GenBank/DDBJ whole genome shotgun (WGS) entry which is preliminary data.</text>
</comment>
<name>A0A9D6V7Q0_9BACT</name>
<proteinExistence type="predicted"/>
<organism evidence="2 3">
    <name type="scientific">Desulfomonile tiedjei</name>
    <dbReference type="NCBI Taxonomy" id="2358"/>
    <lineage>
        <taxon>Bacteria</taxon>
        <taxon>Pseudomonadati</taxon>
        <taxon>Thermodesulfobacteriota</taxon>
        <taxon>Desulfomonilia</taxon>
        <taxon>Desulfomonilales</taxon>
        <taxon>Desulfomonilaceae</taxon>
        <taxon>Desulfomonile</taxon>
    </lineage>
</organism>